<gene>
    <name evidence="11" type="ORF">BSTOLATCC_MIC63711</name>
</gene>
<evidence type="ECO:0000256" key="1">
    <source>
        <dbReference type="ARBA" id="ARBA00004123"/>
    </source>
</evidence>
<protein>
    <recommendedName>
        <fullName evidence="10">Pinin/SDK/MemA protein domain-containing protein</fullName>
    </recommendedName>
</protein>
<evidence type="ECO:0000256" key="7">
    <source>
        <dbReference type="ARBA" id="ARBA00023242"/>
    </source>
</evidence>
<feature type="coiled-coil region" evidence="8">
    <location>
        <begin position="3"/>
        <end position="30"/>
    </location>
</feature>
<dbReference type="GO" id="GO:0008380">
    <property type="term" value="P:RNA splicing"/>
    <property type="evidence" value="ECO:0007669"/>
    <property type="project" value="UniProtKB-KW"/>
</dbReference>
<proteinExistence type="inferred from homology"/>
<comment type="similarity">
    <text evidence="2">Belongs to the pinin family.</text>
</comment>
<organism evidence="11 12">
    <name type="scientific">Blepharisma stoltei</name>
    <dbReference type="NCBI Taxonomy" id="1481888"/>
    <lineage>
        <taxon>Eukaryota</taxon>
        <taxon>Sar</taxon>
        <taxon>Alveolata</taxon>
        <taxon>Ciliophora</taxon>
        <taxon>Postciliodesmatophora</taxon>
        <taxon>Heterotrichea</taxon>
        <taxon>Heterotrichida</taxon>
        <taxon>Blepharismidae</taxon>
        <taxon>Blepharisma</taxon>
    </lineage>
</organism>
<dbReference type="PANTHER" id="PTHR12707">
    <property type="entry name" value="PINN"/>
    <property type="match status" value="1"/>
</dbReference>
<feature type="coiled-coil region" evidence="8">
    <location>
        <begin position="219"/>
        <end position="246"/>
    </location>
</feature>
<feature type="region of interest" description="Disordered" evidence="9">
    <location>
        <begin position="42"/>
        <end position="78"/>
    </location>
</feature>
<comment type="subcellular location">
    <subcellularLocation>
        <location evidence="1">Nucleus</location>
    </subcellularLocation>
</comment>
<reference evidence="11" key="1">
    <citation type="submission" date="2021-09" db="EMBL/GenBank/DDBJ databases">
        <authorList>
            <consortium name="AG Swart"/>
            <person name="Singh M."/>
            <person name="Singh A."/>
            <person name="Seah K."/>
            <person name="Emmerich C."/>
        </authorList>
    </citation>
    <scope>NUCLEOTIDE SEQUENCE</scope>
    <source>
        <strain evidence="11">ATCC30299</strain>
    </source>
</reference>
<evidence type="ECO:0000259" key="10">
    <source>
        <dbReference type="Pfam" id="PF04696"/>
    </source>
</evidence>
<keyword evidence="7" id="KW-0539">Nucleus</keyword>
<sequence length="248" mass="29452">MISEDLENRYKALIKERNQVTEKLKNLNWNKKSNPKDVLVVKRPGQDPEEFTNSKKNRSRSPRNFELHTERPPLLKGSKSERLRNKNIVTSLLGHLKKAKQDLSEQKPKLELQMKANLKVAQEIKKQEEEIRVQALEEINKQKEIEIQKKNELDEQIAKLQFQMQKESHENRTAVYCSYILTDTQPGIFYMPYKHNEITKKRLAQSKEKIEGKAGVWHRHLEEEELKMSRERLEKVEEENKILNMNKT</sequence>
<dbReference type="Pfam" id="PF04696">
    <property type="entry name" value="Pinin_SDK_memA"/>
    <property type="match status" value="1"/>
</dbReference>
<keyword evidence="4" id="KW-0805">Transcription regulation</keyword>
<dbReference type="Proteomes" id="UP001162131">
    <property type="component" value="Unassembled WGS sequence"/>
</dbReference>
<evidence type="ECO:0000313" key="11">
    <source>
        <dbReference type="EMBL" id="CAG9335234.1"/>
    </source>
</evidence>
<evidence type="ECO:0000256" key="2">
    <source>
        <dbReference type="ARBA" id="ARBA00010386"/>
    </source>
</evidence>
<dbReference type="GO" id="GO:0071013">
    <property type="term" value="C:catalytic step 2 spliceosome"/>
    <property type="evidence" value="ECO:0007669"/>
    <property type="project" value="TreeGrafter"/>
</dbReference>
<feature type="coiled-coil region" evidence="8">
    <location>
        <begin position="119"/>
        <end position="170"/>
    </location>
</feature>
<keyword evidence="3" id="KW-0507">mRNA processing</keyword>
<comment type="caution">
    <text evidence="11">The sequence shown here is derived from an EMBL/GenBank/DDBJ whole genome shotgun (WGS) entry which is preliminary data.</text>
</comment>
<keyword evidence="8" id="KW-0175">Coiled coil</keyword>
<dbReference type="PANTHER" id="PTHR12707:SF0">
    <property type="entry name" value="PININ"/>
    <property type="match status" value="1"/>
</dbReference>
<keyword evidence="12" id="KW-1185">Reference proteome</keyword>
<evidence type="ECO:0000313" key="12">
    <source>
        <dbReference type="Proteomes" id="UP001162131"/>
    </source>
</evidence>
<evidence type="ECO:0000256" key="5">
    <source>
        <dbReference type="ARBA" id="ARBA00023163"/>
    </source>
</evidence>
<keyword evidence="5" id="KW-0804">Transcription</keyword>
<dbReference type="InterPro" id="IPR006786">
    <property type="entry name" value="Pinin_SDK_MemA"/>
</dbReference>
<feature type="domain" description="Pinin/SDK/MemA protein" evidence="10">
    <location>
        <begin position="80"/>
        <end position="208"/>
    </location>
</feature>
<dbReference type="InterPro" id="IPR039853">
    <property type="entry name" value="Pinin"/>
</dbReference>
<dbReference type="AlphaFoldDB" id="A0AAU9KPN0"/>
<evidence type="ECO:0000256" key="9">
    <source>
        <dbReference type="SAM" id="MobiDB-lite"/>
    </source>
</evidence>
<dbReference type="GO" id="GO:0006397">
    <property type="term" value="P:mRNA processing"/>
    <property type="evidence" value="ECO:0007669"/>
    <property type="project" value="UniProtKB-KW"/>
</dbReference>
<evidence type="ECO:0000256" key="6">
    <source>
        <dbReference type="ARBA" id="ARBA00023187"/>
    </source>
</evidence>
<name>A0AAU9KPN0_9CILI</name>
<evidence type="ECO:0000256" key="8">
    <source>
        <dbReference type="SAM" id="Coils"/>
    </source>
</evidence>
<accession>A0AAU9KPN0</accession>
<evidence type="ECO:0000256" key="4">
    <source>
        <dbReference type="ARBA" id="ARBA00023015"/>
    </source>
</evidence>
<keyword evidence="6" id="KW-0508">mRNA splicing</keyword>
<evidence type="ECO:0000256" key="3">
    <source>
        <dbReference type="ARBA" id="ARBA00022664"/>
    </source>
</evidence>
<feature type="compositionally biased region" description="Basic and acidic residues" evidence="9">
    <location>
        <begin position="63"/>
        <end position="78"/>
    </location>
</feature>
<dbReference type="EMBL" id="CAJZBQ010000062">
    <property type="protein sequence ID" value="CAG9335234.1"/>
    <property type="molecule type" value="Genomic_DNA"/>
</dbReference>